<evidence type="ECO:0000256" key="1">
    <source>
        <dbReference type="SAM" id="MobiDB-lite"/>
    </source>
</evidence>
<reference evidence="2 3" key="1">
    <citation type="journal article" date="2016" name="Mol. Biol. Evol.">
        <title>Comparative Genomics of Early-Diverging Mushroom-Forming Fungi Provides Insights into the Origins of Lignocellulose Decay Capabilities.</title>
        <authorList>
            <person name="Nagy L.G."/>
            <person name="Riley R."/>
            <person name="Tritt A."/>
            <person name="Adam C."/>
            <person name="Daum C."/>
            <person name="Floudas D."/>
            <person name="Sun H."/>
            <person name="Yadav J.S."/>
            <person name="Pangilinan J."/>
            <person name="Larsson K.H."/>
            <person name="Matsuura K."/>
            <person name="Barry K."/>
            <person name="Labutti K."/>
            <person name="Kuo R."/>
            <person name="Ohm R.A."/>
            <person name="Bhattacharya S.S."/>
            <person name="Shirouzu T."/>
            <person name="Yoshinaga Y."/>
            <person name="Martin F.M."/>
            <person name="Grigoriev I.V."/>
            <person name="Hibbett D.S."/>
        </authorList>
    </citation>
    <scope>NUCLEOTIDE SEQUENCE [LARGE SCALE GENOMIC DNA]</scope>
    <source>
        <strain evidence="2 3">TUFC12733</strain>
    </source>
</reference>
<dbReference type="Proteomes" id="UP000076738">
    <property type="component" value="Unassembled WGS sequence"/>
</dbReference>
<evidence type="ECO:0000313" key="3">
    <source>
        <dbReference type="Proteomes" id="UP000076738"/>
    </source>
</evidence>
<evidence type="ECO:0000313" key="2">
    <source>
        <dbReference type="EMBL" id="KZO90069.1"/>
    </source>
</evidence>
<feature type="region of interest" description="Disordered" evidence="1">
    <location>
        <begin position="255"/>
        <end position="299"/>
    </location>
</feature>
<sequence>MAYLPRLPTDGRRVRCRVNGPDTGSNRALWRPPMSLVYDLHDVGYAPLDLLLAPEERDPNGRAPKPACTKYMDACLDAARERQKDAFRELALIRVRMMWLLERGMQLALSTIPGGLTRSERAMLSTQFAAETHELITHLPPLERSLRRLTAYLTDNAHDAHLPGNAWEVDHWVQGMRVSKWAHNTVDHTSTPKERGGEPLTLQIPFWCDAPWFRCPVYELDDGSYMDPFGPGHDIVLHYGHNLSSLPPAVVITRPFMPNTTPPTADSPLPVTDESDDDSIARASSPPQPSAMPLPPPALATPPIPAPAYNPYSAVPPVASTPQPCGANFPEGWPSVNAPIAPRAEDGAPPIRTFMDTLPERKAQLADAHHTRAYKKAERKRRVDVARTDAERTATQVYNQAKHRSQLHQNVWKGELKCFAAALHSSPDMRDRTYPNWCDYVDKFDIEEEPKFPNGKTTWGAFSNPPKDHHLWVAPLVKEDIEGIIKLHREFLLRTAQEQGHPEDLTEQPNDDDDDIL</sequence>
<keyword evidence="3" id="KW-1185">Reference proteome</keyword>
<feature type="compositionally biased region" description="Acidic residues" evidence="1">
    <location>
        <begin position="505"/>
        <end position="517"/>
    </location>
</feature>
<feature type="compositionally biased region" description="Pro residues" evidence="1">
    <location>
        <begin position="286"/>
        <end position="299"/>
    </location>
</feature>
<name>A0A167G189_CALVF</name>
<gene>
    <name evidence="2" type="ORF">CALVIDRAFT_531686</name>
</gene>
<dbReference type="OrthoDB" id="3406474at2759"/>
<accession>A0A167G189</accession>
<protein>
    <submittedName>
        <fullName evidence="2">Uncharacterized protein</fullName>
    </submittedName>
</protein>
<feature type="region of interest" description="Disordered" evidence="1">
    <location>
        <begin position="498"/>
        <end position="517"/>
    </location>
</feature>
<dbReference type="AlphaFoldDB" id="A0A167G189"/>
<organism evidence="2 3">
    <name type="scientific">Calocera viscosa (strain TUFC12733)</name>
    <dbReference type="NCBI Taxonomy" id="1330018"/>
    <lineage>
        <taxon>Eukaryota</taxon>
        <taxon>Fungi</taxon>
        <taxon>Dikarya</taxon>
        <taxon>Basidiomycota</taxon>
        <taxon>Agaricomycotina</taxon>
        <taxon>Dacrymycetes</taxon>
        <taxon>Dacrymycetales</taxon>
        <taxon>Dacrymycetaceae</taxon>
        <taxon>Calocera</taxon>
    </lineage>
</organism>
<proteinExistence type="predicted"/>
<dbReference type="EMBL" id="KV417353">
    <property type="protein sequence ID" value="KZO90069.1"/>
    <property type="molecule type" value="Genomic_DNA"/>
</dbReference>